<proteinExistence type="predicted"/>
<dbReference type="EMBL" id="VSSQ01026296">
    <property type="protein sequence ID" value="MPM74946.1"/>
    <property type="molecule type" value="Genomic_DNA"/>
</dbReference>
<evidence type="ECO:0000313" key="1">
    <source>
        <dbReference type="EMBL" id="MPM74946.1"/>
    </source>
</evidence>
<accession>A0A645CD95</accession>
<keyword evidence="1" id="KW-0418">Kinase</keyword>
<gene>
    <name evidence="1" type="primary">mcsB_10</name>
    <name evidence="1" type="ORF">SDC9_121935</name>
</gene>
<sequence length="73" mass="8370">MKINESMNYLSKIKLGIRLGWITGISDEEINRIMIKVQPGNQIIDYKAKSQEQIDTGRANLLRTIFKDVDFVG</sequence>
<dbReference type="GO" id="GO:1990424">
    <property type="term" value="F:protein arginine kinase activity"/>
    <property type="evidence" value="ECO:0007669"/>
    <property type="project" value="UniProtKB-EC"/>
</dbReference>
<dbReference type="EC" id="2.7.14.1" evidence="1"/>
<protein>
    <submittedName>
        <fullName evidence="1">Protein-arginine kinase</fullName>
        <ecNumber evidence="1">2.7.14.1</ecNumber>
    </submittedName>
</protein>
<comment type="caution">
    <text evidence="1">The sequence shown here is derived from an EMBL/GenBank/DDBJ whole genome shotgun (WGS) entry which is preliminary data.</text>
</comment>
<keyword evidence="1" id="KW-0808">Transferase</keyword>
<organism evidence="1">
    <name type="scientific">bioreactor metagenome</name>
    <dbReference type="NCBI Taxonomy" id="1076179"/>
    <lineage>
        <taxon>unclassified sequences</taxon>
        <taxon>metagenomes</taxon>
        <taxon>ecological metagenomes</taxon>
    </lineage>
</organism>
<name>A0A645CD95_9ZZZZ</name>
<dbReference type="AlphaFoldDB" id="A0A645CD95"/>
<reference evidence="1" key="1">
    <citation type="submission" date="2019-08" db="EMBL/GenBank/DDBJ databases">
        <authorList>
            <person name="Kucharzyk K."/>
            <person name="Murdoch R.W."/>
            <person name="Higgins S."/>
            <person name="Loffler F."/>
        </authorList>
    </citation>
    <scope>NUCLEOTIDE SEQUENCE</scope>
</reference>